<gene>
    <name evidence="2" type="ORF">A2U01_0009268</name>
</gene>
<evidence type="ECO:0000256" key="1">
    <source>
        <dbReference type="SAM" id="MobiDB-lite"/>
    </source>
</evidence>
<reference evidence="2 3" key="1">
    <citation type="journal article" date="2018" name="Front. Plant Sci.">
        <title>Red Clover (Trifolium pratense) and Zigzag Clover (T. medium) - A Picture of Genomic Similarities and Differences.</title>
        <authorList>
            <person name="Dluhosova J."/>
            <person name="Istvanek J."/>
            <person name="Nedelnik J."/>
            <person name="Repkova J."/>
        </authorList>
    </citation>
    <scope>NUCLEOTIDE SEQUENCE [LARGE SCALE GENOMIC DNA]</scope>
    <source>
        <strain evidence="3">cv. 10/8</strain>
        <tissue evidence="2">Leaf</tissue>
    </source>
</reference>
<accession>A0A392MMF2</accession>
<name>A0A392MMF2_9FABA</name>
<dbReference type="PANTHER" id="PTHR31541:SF25">
    <property type="entry name" value="GAMMA-GLIADIN B"/>
    <property type="match status" value="1"/>
</dbReference>
<dbReference type="InterPro" id="IPR005508">
    <property type="entry name" value="At2g31720-like"/>
</dbReference>
<keyword evidence="3" id="KW-1185">Reference proteome</keyword>
<evidence type="ECO:0000313" key="3">
    <source>
        <dbReference type="Proteomes" id="UP000265520"/>
    </source>
</evidence>
<protein>
    <submittedName>
        <fullName evidence="2">B3 domain-containing protein</fullName>
    </submittedName>
</protein>
<dbReference type="Proteomes" id="UP000265520">
    <property type="component" value="Unassembled WGS sequence"/>
</dbReference>
<dbReference type="Pfam" id="PF03754">
    <property type="entry name" value="At2g31720-like"/>
    <property type="match status" value="1"/>
</dbReference>
<dbReference type="EMBL" id="LXQA010014063">
    <property type="protein sequence ID" value="MCH88383.1"/>
    <property type="molecule type" value="Genomic_DNA"/>
</dbReference>
<dbReference type="GO" id="GO:0003677">
    <property type="term" value="F:DNA binding"/>
    <property type="evidence" value="ECO:0007669"/>
    <property type="project" value="InterPro"/>
</dbReference>
<dbReference type="PANTHER" id="PTHR31541">
    <property type="entry name" value="B3 DOMAIN PLANT PROTEIN-RELATED"/>
    <property type="match status" value="1"/>
</dbReference>
<feature type="region of interest" description="Disordered" evidence="1">
    <location>
        <begin position="102"/>
        <end position="126"/>
    </location>
</feature>
<organism evidence="2 3">
    <name type="scientific">Trifolium medium</name>
    <dbReference type="NCBI Taxonomy" id="97028"/>
    <lineage>
        <taxon>Eukaryota</taxon>
        <taxon>Viridiplantae</taxon>
        <taxon>Streptophyta</taxon>
        <taxon>Embryophyta</taxon>
        <taxon>Tracheophyta</taxon>
        <taxon>Spermatophyta</taxon>
        <taxon>Magnoliopsida</taxon>
        <taxon>eudicotyledons</taxon>
        <taxon>Gunneridae</taxon>
        <taxon>Pentapetalae</taxon>
        <taxon>rosids</taxon>
        <taxon>fabids</taxon>
        <taxon>Fabales</taxon>
        <taxon>Fabaceae</taxon>
        <taxon>Papilionoideae</taxon>
        <taxon>50 kb inversion clade</taxon>
        <taxon>NPAAA clade</taxon>
        <taxon>Hologalegina</taxon>
        <taxon>IRL clade</taxon>
        <taxon>Trifolieae</taxon>
        <taxon>Trifolium</taxon>
    </lineage>
</organism>
<comment type="caution">
    <text evidence="2">The sequence shown here is derived from an EMBL/GenBank/DDBJ whole genome shotgun (WGS) entry which is preliminary data.</text>
</comment>
<sequence length="221" mass="25034">MEEKDFTSKLLGFVGNECIVLESLLLLNDPLYGALHSKSNVPIPISESNLQAFREIVAMKKLRSVRSKRTDYNIIFSKFKEVTSCTSNNEDVGKIIVKKRKTMGEGSRNSSKKCKNHEKEEVQEEQPNLPLAFKEKIEQMEGIDVKLVIQKKLTMTDVTRNNGRLSVPIGKKIEESSLLTQAEGMSLDYVPQKKGSQKLDGMSVSMLDTNLKLWDNMCFKK</sequence>
<dbReference type="AlphaFoldDB" id="A0A392MMF2"/>
<proteinExistence type="predicted"/>
<feature type="non-terminal residue" evidence="2">
    <location>
        <position position="221"/>
    </location>
</feature>
<evidence type="ECO:0000313" key="2">
    <source>
        <dbReference type="EMBL" id="MCH88383.1"/>
    </source>
</evidence>